<organism evidence="2 3">
    <name type="scientific">Marinospirillum alkalitolerans</name>
    <dbReference type="NCBI Taxonomy" id="3123374"/>
    <lineage>
        <taxon>Bacteria</taxon>
        <taxon>Pseudomonadati</taxon>
        <taxon>Pseudomonadota</taxon>
        <taxon>Gammaproteobacteria</taxon>
        <taxon>Oceanospirillales</taxon>
        <taxon>Oceanospirillaceae</taxon>
        <taxon>Marinospirillum</taxon>
    </lineage>
</organism>
<dbReference type="Proteomes" id="UP001621714">
    <property type="component" value="Unassembled WGS sequence"/>
</dbReference>
<evidence type="ECO:0008006" key="4">
    <source>
        <dbReference type="Google" id="ProtNLM"/>
    </source>
</evidence>
<keyword evidence="1" id="KW-0812">Transmembrane</keyword>
<evidence type="ECO:0000313" key="3">
    <source>
        <dbReference type="Proteomes" id="UP001621714"/>
    </source>
</evidence>
<keyword evidence="1" id="KW-1133">Transmembrane helix</keyword>
<keyword evidence="3" id="KW-1185">Reference proteome</keyword>
<gene>
    <name evidence="2" type="ORF">V6U78_08735</name>
</gene>
<feature type="transmembrane region" description="Helical" evidence="1">
    <location>
        <begin position="38"/>
        <end position="58"/>
    </location>
</feature>
<accession>A0ABW8PXZ6</accession>
<dbReference type="EMBL" id="JBANFI010000004">
    <property type="protein sequence ID" value="MFK7161120.1"/>
    <property type="molecule type" value="Genomic_DNA"/>
</dbReference>
<keyword evidence="1" id="KW-0472">Membrane</keyword>
<feature type="transmembrane region" description="Helical" evidence="1">
    <location>
        <begin position="12"/>
        <end position="32"/>
    </location>
</feature>
<protein>
    <recommendedName>
        <fullName evidence="4">Toxin CptA</fullName>
    </recommendedName>
</protein>
<comment type="caution">
    <text evidence="2">The sequence shown here is derived from an EMBL/GenBank/DDBJ whole genome shotgun (WGS) entry which is preliminary data.</text>
</comment>
<evidence type="ECO:0000256" key="1">
    <source>
        <dbReference type="SAM" id="Phobius"/>
    </source>
</evidence>
<name>A0ABW8PXZ6_9GAMM</name>
<evidence type="ECO:0000313" key="2">
    <source>
        <dbReference type="EMBL" id="MFK7161120.1"/>
    </source>
</evidence>
<sequence>MPEKAIWINLKASRLAGVWLLTAGLLLGSVLWLQPWSWARWLILPLLVQLSVFFYIGFGPAAPVALCLHPHQLEVLNRQGEIHRLASVPCWVSFLWIAWRLPWAPYACWLLWPDAVTPAERAALRRWIYTQRAGRPS</sequence>
<dbReference type="RefSeq" id="WP_405339485.1">
    <property type="nucleotide sequence ID" value="NZ_JBANFI010000004.1"/>
</dbReference>
<proteinExistence type="predicted"/>
<reference evidence="2 3" key="1">
    <citation type="submission" date="2024-02" db="EMBL/GenBank/DDBJ databases">
        <title>Marinospirillum sp. MEB 164 isolated from Lonar lake sediment.</title>
        <authorList>
            <person name="Joshi A."/>
            <person name="Thite S."/>
        </authorList>
    </citation>
    <scope>NUCLEOTIDE SEQUENCE [LARGE SCALE GENOMIC DNA]</scope>
    <source>
        <strain evidence="2 3">MEB164</strain>
    </source>
</reference>